<evidence type="ECO:0000256" key="6">
    <source>
        <dbReference type="ARBA" id="ARBA00023136"/>
    </source>
</evidence>
<evidence type="ECO:0000313" key="13">
    <source>
        <dbReference type="EMBL" id="QDH13353.1"/>
    </source>
</evidence>
<accession>A0A4Y6U7G9</accession>
<evidence type="ECO:0000256" key="1">
    <source>
        <dbReference type="ARBA" id="ARBA00004571"/>
    </source>
</evidence>
<evidence type="ECO:0000256" key="8">
    <source>
        <dbReference type="PROSITE-ProRule" id="PRU01360"/>
    </source>
</evidence>
<keyword evidence="6 8" id="KW-0472">Membrane</keyword>
<reference evidence="13 14" key="1">
    <citation type="submission" date="2019-03" db="EMBL/GenBank/DDBJ databases">
        <title>The complete genome sequence of Swingsia_sp. F3b2 LMG30590(T).</title>
        <authorList>
            <person name="Chua K.-O."/>
            <person name="Chan K.-G."/>
            <person name="See-Too W.-S."/>
        </authorList>
    </citation>
    <scope>NUCLEOTIDE SEQUENCE [LARGE SCALE GENOMIC DNA]</scope>
    <source>
        <strain evidence="13 14">F3b2</strain>
    </source>
</reference>
<dbReference type="InterPro" id="IPR012910">
    <property type="entry name" value="Plug_dom"/>
</dbReference>
<dbReference type="Pfam" id="PF07715">
    <property type="entry name" value="Plug"/>
    <property type="match status" value="1"/>
</dbReference>
<feature type="region of interest" description="Disordered" evidence="10">
    <location>
        <begin position="95"/>
        <end position="133"/>
    </location>
</feature>
<keyword evidence="2 8" id="KW-0813">Transport</keyword>
<name>A0A4Y6U7G9_9PROT</name>
<dbReference type="Proteomes" id="UP000318709">
    <property type="component" value="Chromosome"/>
</dbReference>
<dbReference type="SUPFAM" id="SSF56935">
    <property type="entry name" value="Porins"/>
    <property type="match status" value="1"/>
</dbReference>
<evidence type="ECO:0000256" key="5">
    <source>
        <dbReference type="ARBA" id="ARBA00023077"/>
    </source>
</evidence>
<keyword evidence="13" id="KW-0675">Receptor</keyword>
<dbReference type="Pfam" id="PF00593">
    <property type="entry name" value="TonB_dep_Rec_b-barrel"/>
    <property type="match status" value="1"/>
</dbReference>
<comment type="subcellular location">
    <subcellularLocation>
        <location evidence="1 8">Cell outer membrane</location>
        <topology evidence="1 8">Multi-pass membrane protein</topology>
    </subcellularLocation>
</comment>
<dbReference type="RefSeq" id="WP_141443014.1">
    <property type="nucleotide sequence ID" value="NZ_CP038231.1"/>
</dbReference>
<evidence type="ECO:0000256" key="10">
    <source>
        <dbReference type="SAM" id="MobiDB-lite"/>
    </source>
</evidence>
<dbReference type="KEGG" id="swf:E3E12_03095"/>
<evidence type="ECO:0000256" key="2">
    <source>
        <dbReference type="ARBA" id="ARBA00022448"/>
    </source>
</evidence>
<dbReference type="OrthoDB" id="7229372at2"/>
<gene>
    <name evidence="13" type="ORF">E3E12_03095</name>
</gene>
<evidence type="ECO:0000256" key="4">
    <source>
        <dbReference type="ARBA" id="ARBA00022692"/>
    </source>
</evidence>
<dbReference type="EMBL" id="CP038231">
    <property type="protein sequence ID" value="QDH13353.1"/>
    <property type="molecule type" value="Genomic_DNA"/>
</dbReference>
<evidence type="ECO:0000259" key="11">
    <source>
        <dbReference type="Pfam" id="PF00593"/>
    </source>
</evidence>
<feature type="domain" description="TonB-dependent receptor-like beta-barrel" evidence="11">
    <location>
        <begin position="406"/>
        <end position="871"/>
    </location>
</feature>
<dbReference type="PROSITE" id="PS52016">
    <property type="entry name" value="TONB_DEPENDENT_REC_3"/>
    <property type="match status" value="1"/>
</dbReference>
<keyword evidence="14" id="KW-1185">Reference proteome</keyword>
<organism evidence="13 14">
    <name type="scientific">Formicincola oecophyllae</name>
    <dbReference type="NCBI Taxonomy" id="2558361"/>
    <lineage>
        <taxon>Bacteria</taxon>
        <taxon>Pseudomonadati</taxon>
        <taxon>Pseudomonadota</taxon>
        <taxon>Alphaproteobacteria</taxon>
        <taxon>Acetobacterales</taxon>
        <taxon>Acetobacteraceae</taxon>
        <taxon>Formicincola</taxon>
    </lineage>
</organism>
<keyword evidence="5 9" id="KW-0798">TonB box</keyword>
<dbReference type="InterPro" id="IPR036942">
    <property type="entry name" value="Beta-barrel_TonB_sf"/>
</dbReference>
<evidence type="ECO:0000256" key="7">
    <source>
        <dbReference type="ARBA" id="ARBA00023237"/>
    </source>
</evidence>
<feature type="compositionally biased region" description="Basic residues" evidence="10">
    <location>
        <begin position="95"/>
        <end position="106"/>
    </location>
</feature>
<sequence>MARQKAFSNVKWGGALPQQGGTVQTSPGRSLLHGCANRLRDEFTLHLRDRVRGAIKICAGTATTLTFSLGAPQVKAGGNHSGKEWPAAASLGKRLAGKRPAHRKGARQPGQAGEGGGRTHAATHPHKHSHGVYGGTESLKIGASRRVSGDAVVVGHRLLEAQVPGTNPLKALGLLPGVEFQSDDPLGLDVYSNQLYMHGFTQSEIGMTLDGLPLGEPGFRTYNGLAPSEAISAENVDRLDVTRGAGDEKAASTSNLGGTINYVGSAPQNRRGDRLEQVFGSNALFHTFTRFDSGKLNESGTKFYVSYMRNDTDKWKGGGGQFMQQVNARLVQPLTSESRFTAFFDWDEMAFTNYQDYTPTWMGRFGRRLDNYFHTGHGWRKAYESAMGHFPANMAGLPDAKDAAYYDSTASNQNLFGGGQFDIKVADRTFWKSSFYGHSQNGRGTYSNPYACGAGTAAGAATCAPGTSTLIQQDGSGGLNNGRIFEQVRHPSTERFGGLTSVDGYLGHHHLEGGVWYEYSVYDSYAYAYQQPNSPEGRPLNPFGTLHGTPRETLWGENYTTNTVTAHVSDTWRPQWVRGLALHGGFKSMWVNSRIGDATNGTRRFPATLANHVSLTSAYAFLPHFSGDYHFLRNHEVWFDASENAHAYSLCGFNSCASPLAVTQQAFNNVRGSLKPETDWTYSLGYRYSHPAAQLDLYLYRTNFRNRLQQITTGTGGGNMLNQAGAVVRNMGGVTMNGVDAALTLKPFALWAPDSPLATLALFNSVSGNHATYDRDMSSGGVVYHTRGKQVVAYPEFMYKARLSWSNGGFSAWVDGQYYSRRSYDYVGDYKIPAYWISDLGISYTMDDVFISPSVPFGARKLIFSFNVYNLNNARYASTMGQNGFTMDNRGGAAAMNQSILLGAPRQFFGSVRAQF</sequence>
<feature type="domain" description="TonB-dependent receptor plug" evidence="12">
    <location>
        <begin position="146"/>
        <end position="247"/>
    </location>
</feature>
<keyword evidence="4 8" id="KW-0812">Transmembrane</keyword>
<protein>
    <submittedName>
        <fullName evidence="13">TonB-dependent receptor</fullName>
    </submittedName>
</protein>
<comment type="similarity">
    <text evidence="8 9">Belongs to the TonB-dependent receptor family.</text>
</comment>
<feature type="compositionally biased region" description="Basic residues" evidence="10">
    <location>
        <begin position="121"/>
        <end position="130"/>
    </location>
</feature>
<dbReference type="GO" id="GO:0009279">
    <property type="term" value="C:cell outer membrane"/>
    <property type="evidence" value="ECO:0007669"/>
    <property type="project" value="UniProtKB-SubCell"/>
</dbReference>
<dbReference type="InterPro" id="IPR000531">
    <property type="entry name" value="Beta-barrel_TonB"/>
</dbReference>
<dbReference type="Gene3D" id="2.170.130.10">
    <property type="entry name" value="TonB-dependent receptor, plug domain"/>
    <property type="match status" value="1"/>
</dbReference>
<evidence type="ECO:0000313" key="14">
    <source>
        <dbReference type="Proteomes" id="UP000318709"/>
    </source>
</evidence>
<dbReference type="AlphaFoldDB" id="A0A4Y6U7G9"/>
<keyword evidence="7 8" id="KW-0998">Cell outer membrane</keyword>
<dbReference type="InterPro" id="IPR039426">
    <property type="entry name" value="TonB-dep_rcpt-like"/>
</dbReference>
<evidence type="ECO:0000256" key="9">
    <source>
        <dbReference type="RuleBase" id="RU003357"/>
    </source>
</evidence>
<evidence type="ECO:0000256" key="3">
    <source>
        <dbReference type="ARBA" id="ARBA00022452"/>
    </source>
</evidence>
<dbReference type="Gene3D" id="2.40.170.20">
    <property type="entry name" value="TonB-dependent receptor, beta-barrel domain"/>
    <property type="match status" value="1"/>
</dbReference>
<proteinExistence type="inferred from homology"/>
<keyword evidence="3 8" id="KW-1134">Transmembrane beta strand</keyword>
<dbReference type="InterPro" id="IPR037066">
    <property type="entry name" value="Plug_dom_sf"/>
</dbReference>
<evidence type="ECO:0000259" key="12">
    <source>
        <dbReference type="Pfam" id="PF07715"/>
    </source>
</evidence>